<accession>A0A642UL54</accession>
<keyword evidence="4" id="KW-1185">Reference proteome</keyword>
<evidence type="ECO:0000313" key="3">
    <source>
        <dbReference type="EMBL" id="KAA8897439.1"/>
    </source>
</evidence>
<evidence type="ECO:0000256" key="2">
    <source>
        <dbReference type="SAM" id="SignalP"/>
    </source>
</evidence>
<name>A0A642UL54_DIURU</name>
<feature type="chain" id="PRO_5025058806" evidence="2">
    <location>
        <begin position="27"/>
        <end position="252"/>
    </location>
</feature>
<feature type="signal peptide" evidence="2">
    <location>
        <begin position="1"/>
        <end position="26"/>
    </location>
</feature>
<evidence type="ECO:0000313" key="4">
    <source>
        <dbReference type="Proteomes" id="UP000449547"/>
    </source>
</evidence>
<proteinExistence type="predicted"/>
<keyword evidence="2" id="KW-0732">Signal</keyword>
<reference evidence="3 4" key="1">
    <citation type="submission" date="2019-07" db="EMBL/GenBank/DDBJ databases">
        <title>Genome assembly of two rare yeast pathogens: Diutina rugosa and Trichomonascus ciferrii.</title>
        <authorList>
            <person name="Mixao V."/>
            <person name="Saus E."/>
            <person name="Hansen A."/>
            <person name="Lass-Flor C."/>
            <person name="Gabaldon T."/>
        </authorList>
    </citation>
    <scope>NUCLEOTIDE SEQUENCE [LARGE SCALE GENOMIC DNA]</scope>
    <source>
        <strain evidence="3 4">CBS 613</strain>
    </source>
</reference>
<comment type="caution">
    <text evidence="3">The sequence shown here is derived from an EMBL/GenBank/DDBJ whole genome shotgun (WGS) entry which is preliminary data.</text>
</comment>
<organism evidence="3 4">
    <name type="scientific">Diutina rugosa</name>
    <name type="common">Yeast</name>
    <name type="synonym">Candida rugosa</name>
    <dbReference type="NCBI Taxonomy" id="5481"/>
    <lineage>
        <taxon>Eukaryota</taxon>
        <taxon>Fungi</taxon>
        <taxon>Dikarya</taxon>
        <taxon>Ascomycota</taxon>
        <taxon>Saccharomycotina</taxon>
        <taxon>Pichiomycetes</taxon>
        <taxon>Debaryomycetaceae</taxon>
        <taxon>Diutina</taxon>
    </lineage>
</organism>
<feature type="region of interest" description="Disordered" evidence="1">
    <location>
        <begin position="169"/>
        <end position="194"/>
    </location>
</feature>
<dbReference type="GeneID" id="54783869"/>
<feature type="compositionally biased region" description="Basic and acidic residues" evidence="1">
    <location>
        <begin position="169"/>
        <end position="180"/>
    </location>
</feature>
<sequence length="252" mass="28474">MHPVPSLSMGQLLYQLLTFVGPLVYAVKSLDPSIDWRPMSRHNYREVVASLIYVVVLQEIRFCVDGSVPLVVVCDILKILVVYDPKIGVVATQWLAKMVPWPEVRHFERHVVDPMLRRMVSAPQDSRMTVLHYQLTRRRCDPISFPVSPARAAPMSATSANAMLHVPSHDRDRVHRDRSPPRYVSPSPLSHSPIIPDKFDDDGESIAPTPEEALARSYATYVATGRENSSPHQPFTPEYAHQVFNDVFGGER</sequence>
<evidence type="ECO:0000256" key="1">
    <source>
        <dbReference type="SAM" id="MobiDB-lite"/>
    </source>
</evidence>
<dbReference type="Proteomes" id="UP000449547">
    <property type="component" value="Unassembled WGS sequence"/>
</dbReference>
<dbReference type="VEuPathDB" id="FungiDB:DIURU_005218"/>
<dbReference type="AlphaFoldDB" id="A0A642UL54"/>
<gene>
    <name evidence="3" type="ORF">DIURU_005218</name>
</gene>
<protein>
    <submittedName>
        <fullName evidence="3">Uncharacterized protein</fullName>
    </submittedName>
</protein>
<feature type="non-terminal residue" evidence="3">
    <location>
        <position position="252"/>
    </location>
</feature>
<dbReference type="RefSeq" id="XP_034009976.1">
    <property type="nucleotide sequence ID" value="XM_034158176.1"/>
</dbReference>
<dbReference type="EMBL" id="SWFT01000157">
    <property type="protein sequence ID" value="KAA8897439.1"/>
    <property type="molecule type" value="Genomic_DNA"/>
</dbReference>
<feature type="compositionally biased region" description="Low complexity" evidence="1">
    <location>
        <begin position="181"/>
        <end position="194"/>
    </location>
</feature>